<reference evidence="2 3" key="1">
    <citation type="submission" date="2019-02" db="EMBL/GenBank/DDBJ databases">
        <title>Apibacter muscae sp. nov.: a novel member of the house fly microbiota.</title>
        <authorList>
            <person name="Park R."/>
        </authorList>
    </citation>
    <scope>NUCLEOTIDE SEQUENCE [LARGE SCALE GENOMIC DNA]</scope>
    <source>
        <strain evidence="2 3">AL1</strain>
    </source>
</reference>
<dbReference type="OrthoDB" id="826619at2"/>
<accession>A0A563DBA1</accession>
<organism evidence="2 3">
    <name type="scientific">Apibacter muscae</name>
    <dbReference type="NCBI Taxonomy" id="2509004"/>
    <lineage>
        <taxon>Bacteria</taxon>
        <taxon>Pseudomonadati</taxon>
        <taxon>Bacteroidota</taxon>
        <taxon>Flavobacteriia</taxon>
        <taxon>Flavobacteriales</taxon>
        <taxon>Weeksellaceae</taxon>
        <taxon>Apibacter</taxon>
    </lineage>
</organism>
<comment type="caution">
    <text evidence="2">The sequence shown here is derived from an EMBL/GenBank/DDBJ whole genome shotgun (WGS) entry which is preliminary data.</text>
</comment>
<proteinExistence type="predicted"/>
<sequence>MKKIILSTFFIFGAIALSNAQQLKIVNYNNNIVEYGNIEKGSEGKRILKIENTGDKPLIISNIKTSCGCTVPSWTTTPIAPGKKGEIVVTYNTSIVGNFNKTMVISSNDVENPVLNVTVQGKVN</sequence>
<keyword evidence="1" id="KW-0732">Signal</keyword>
<dbReference type="AlphaFoldDB" id="A0A563DBA1"/>
<keyword evidence="3" id="KW-1185">Reference proteome</keyword>
<evidence type="ECO:0000256" key="1">
    <source>
        <dbReference type="SAM" id="SignalP"/>
    </source>
</evidence>
<name>A0A563DBA1_9FLAO</name>
<feature type="chain" id="PRO_5021955487" evidence="1">
    <location>
        <begin position="21"/>
        <end position="124"/>
    </location>
</feature>
<dbReference type="InterPro" id="IPR011467">
    <property type="entry name" value="DUF1573"/>
</dbReference>
<dbReference type="Proteomes" id="UP000319499">
    <property type="component" value="Unassembled WGS sequence"/>
</dbReference>
<evidence type="ECO:0000313" key="3">
    <source>
        <dbReference type="Proteomes" id="UP000319499"/>
    </source>
</evidence>
<dbReference type="RefSeq" id="WP_146292936.1">
    <property type="nucleotide sequence ID" value="NZ_SELH01000023.1"/>
</dbReference>
<dbReference type="EMBL" id="SELH01000023">
    <property type="protein sequence ID" value="TWP27329.1"/>
    <property type="molecule type" value="Genomic_DNA"/>
</dbReference>
<gene>
    <name evidence="2" type="ORF">ETU09_07750</name>
</gene>
<dbReference type="Gene3D" id="2.60.40.10">
    <property type="entry name" value="Immunoglobulins"/>
    <property type="match status" value="1"/>
</dbReference>
<feature type="signal peptide" evidence="1">
    <location>
        <begin position="1"/>
        <end position="20"/>
    </location>
</feature>
<dbReference type="Pfam" id="PF07610">
    <property type="entry name" value="DUF1573"/>
    <property type="match status" value="1"/>
</dbReference>
<dbReference type="InterPro" id="IPR013783">
    <property type="entry name" value="Ig-like_fold"/>
</dbReference>
<dbReference type="PANTHER" id="PTHR37833">
    <property type="entry name" value="LIPOPROTEIN-RELATED"/>
    <property type="match status" value="1"/>
</dbReference>
<evidence type="ECO:0000313" key="2">
    <source>
        <dbReference type="EMBL" id="TWP27329.1"/>
    </source>
</evidence>
<protein>
    <submittedName>
        <fullName evidence="2">DUF1573 domain-containing protein</fullName>
    </submittedName>
</protein>
<dbReference type="PANTHER" id="PTHR37833:SF1">
    <property type="entry name" value="SIGNAL PEPTIDE PROTEIN"/>
    <property type="match status" value="1"/>
</dbReference>